<protein>
    <recommendedName>
        <fullName evidence="3">Methyltransferase type 11 domain-containing protein</fullName>
    </recommendedName>
</protein>
<dbReference type="STRING" id="314344.AL013_01925"/>
<keyword evidence="2" id="KW-1185">Reference proteome</keyword>
<dbReference type="Pfam" id="PF13489">
    <property type="entry name" value="Methyltransf_23"/>
    <property type="match status" value="1"/>
</dbReference>
<dbReference type="SUPFAM" id="SSF53335">
    <property type="entry name" value="S-adenosyl-L-methionine-dependent methyltransferases"/>
    <property type="match status" value="1"/>
</dbReference>
<dbReference type="EMBL" id="AATS01000002">
    <property type="protein sequence ID" value="EAU55503.1"/>
    <property type="molecule type" value="Genomic_DNA"/>
</dbReference>
<comment type="caution">
    <text evidence="1">The sequence shown here is derived from an EMBL/GenBank/DDBJ whole genome shotgun (WGS) entry which is preliminary data.</text>
</comment>
<dbReference type="HOGENOM" id="CLU_1188816_0_0_0"/>
<dbReference type="RefSeq" id="WP_009850522.1">
    <property type="nucleotide sequence ID" value="NZ_DS022295.1"/>
</dbReference>
<dbReference type="Gene3D" id="3.40.50.150">
    <property type="entry name" value="Vaccinia Virus protein VP39"/>
    <property type="match status" value="1"/>
</dbReference>
<proteinExistence type="predicted"/>
<dbReference type="OrthoDB" id="8153637at2"/>
<evidence type="ECO:0008006" key="3">
    <source>
        <dbReference type="Google" id="ProtNLM"/>
    </source>
</evidence>
<gene>
    <name evidence="1" type="ORF">SPV1_01107</name>
</gene>
<dbReference type="eggNOG" id="COG2226">
    <property type="taxonomic scope" value="Bacteria"/>
</dbReference>
<name>Q0F2P7_9PROT</name>
<dbReference type="InterPro" id="IPR029063">
    <property type="entry name" value="SAM-dependent_MTases_sf"/>
</dbReference>
<evidence type="ECO:0000313" key="1">
    <source>
        <dbReference type="EMBL" id="EAU55503.1"/>
    </source>
</evidence>
<reference evidence="1 2" key="1">
    <citation type="submission" date="2006-09" db="EMBL/GenBank/DDBJ databases">
        <authorList>
            <person name="Emerson D."/>
            <person name="Ferriera S."/>
            <person name="Johnson J."/>
            <person name="Kravitz S."/>
            <person name="Halpern A."/>
            <person name="Remington K."/>
            <person name="Beeson K."/>
            <person name="Tran B."/>
            <person name="Rogers Y.-H."/>
            <person name="Friedman R."/>
            <person name="Venter J.C."/>
        </authorList>
    </citation>
    <scope>NUCLEOTIDE SEQUENCE [LARGE SCALE GENOMIC DNA]</scope>
    <source>
        <strain evidence="1 2">PV-1</strain>
    </source>
</reference>
<organism evidence="1 2">
    <name type="scientific">Mariprofundus ferrooxydans PV-1</name>
    <dbReference type="NCBI Taxonomy" id="314345"/>
    <lineage>
        <taxon>Bacteria</taxon>
        <taxon>Pseudomonadati</taxon>
        <taxon>Pseudomonadota</taxon>
        <taxon>Candidatius Mariprofundia</taxon>
        <taxon>Mariprofundales</taxon>
        <taxon>Mariprofundaceae</taxon>
        <taxon>Mariprofundus</taxon>
    </lineage>
</organism>
<dbReference type="AlphaFoldDB" id="Q0F2P7"/>
<accession>Q0F2P7</accession>
<evidence type="ECO:0000313" key="2">
    <source>
        <dbReference type="Proteomes" id="UP000005297"/>
    </source>
</evidence>
<dbReference type="InParanoid" id="Q0F2P7"/>
<sequence>MSRHRAVSRFRWQAAQKQTLEKWKEKNLQEARESMERDLLPLLQRYAREYPKTASILEIGSGPICISQYLPQKNKTYLDPLLDDFRRMFPGKLPEGTYLASGAESIDQPSASYDLIICTHAISCSMNPELIMHEIERLLKPNGRLLLSMTTHSALEARLHYYAECCAPALCHKTRPYYYSLTGIRRTLSRHFTIVQEMTRGTSFAWFPLFRRVERIFVCTLRPKQTEENGAAP</sequence>
<dbReference type="CDD" id="cd02440">
    <property type="entry name" value="AdoMet_MTases"/>
    <property type="match status" value="1"/>
</dbReference>
<dbReference type="Proteomes" id="UP000005297">
    <property type="component" value="Unassembled WGS sequence"/>
</dbReference>